<evidence type="ECO:0000259" key="3">
    <source>
        <dbReference type="PROSITE" id="PS50158"/>
    </source>
</evidence>
<protein>
    <recommendedName>
        <fullName evidence="3">CCHC-type domain-containing protein</fullName>
    </recommendedName>
</protein>
<evidence type="ECO:0000313" key="4">
    <source>
        <dbReference type="EMBL" id="KAJ8946397.1"/>
    </source>
</evidence>
<evidence type="ECO:0000313" key="5">
    <source>
        <dbReference type="Proteomes" id="UP001162162"/>
    </source>
</evidence>
<organism evidence="4 5">
    <name type="scientific">Aromia moschata</name>
    <dbReference type="NCBI Taxonomy" id="1265417"/>
    <lineage>
        <taxon>Eukaryota</taxon>
        <taxon>Metazoa</taxon>
        <taxon>Ecdysozoa</taxon>
        <taxon>Arthropoda</taxon>
        <taxon>Hexapoda</taxon>
        <taxon>Insecta</taxon>
        <taxon>Pterygota</taxon>
        <taxon>Neoptera</taxon>
        <taxon>Endopterygota</taxon>
        <taxon>Coleoptera</taxon>
        <taxon>Polyphaga</taxon>
        <taxon>Cucujiformia</taxon>
        <taxon>Chrysomeloidea</taxon>
        <taxon>Cerambycidae</taxon>
        <taxon>Cerambycinae</taxon>
        <taxon>Callichromatini</taxon>
        <taxon>Aromia</taxon>
    </lineage>
</organism>
<accession>A0AAV8Y6G4</accession>
<dbReference type="SMART" id="SM00343">
    <property type="entry name" value="ZnF_C2HC"/>
    <property type="match status" value="3"/>
</dbReference>
<sequence>MYYSALGEHWLAVAYVRHLNRSSNRHRHFVSDTICGNNCSLMRRTSKELKRKKRIDDDIPDFNFDFQLVTRTKLTSSLEEYLNLVDELKEQNHWTDGETIWKVVQKMKSLPDVATWFSSVKNVLTWKQWKSKLVSAFPDNDDYEKRLSLAASRRKRKKETFMEYYTDKIQLLLRANIRGRDAISCILAGIHYTDVLIGCIGRMLNYEAPDQLREYFQKCDENRLRIVPVTSDKAVWEQAIKPARRALVDRRPVILSAGGTFNSCNGMSSFPSSRITDSSTITADLPGRTIDCPSRNIEPPDREQLEPSSSNSFDIGSLPKKIKYSLMKNRCYKCLKEGHVAVECMESESVLSKDTYMTVLAQVQAQGGSASSSDTVRCYVCGEPDHISYNCPHSTTIKKKKEKKKRKKIDFTKLDPEKTCAYCHKSDHLLSDCLSLKKKMEKMRQKKLEGALIKGGSS</sequence>
<dbReference type="InterPro" id="IPR001878">
    <property type="entry name" value="Znf_CCHC"/>
</dbReference>
<dbReference type="GO" id="GO:0008270">
    <property type="term" value="F:zinc ion binding"/>
    <property type="evidence" value="ECO:0007669"/>
    <property type="project" value="UniProtKB-KW"/>
</dbReference>
<dbReference type="PROSITE" id="PS50158">
    <property type="entry name" value="ZF_CCHC"/>
    <property type="match status" value="2"/>
</dbReference>
<dbReference type="Proteomes" id="UP001162162">
    <property type="component" value="Unassembled WGS sequence"/>
</dbReference>
<dbReference type="Pfam" id="PF00098">
    <property type="entry name" value="zf-CCHC"/>
    <property type="match status" value="2"/>
</dbReference>
<dbReference type="SUPFAM" id="SSF57756">
    <property type="entry name" value="Retrovirus zinc finger-like domains"/>
    <property type="match status" value="1"/>
</dbReference>
<evidence type="ECO:0000256" key="1">
    <source>
        <dbReference type="PROSITE-ProRule" id="PRU00047"/>
    </source>
</evidence>
<dbReference type="EMBL" id="JAPWTK010000187">
    <property type="protein sequence ID" value="KAJ8946397.1"/>
    <property type="molecule type" value="Genomic_DNA"/>
</dbReference>
<comment type="caution">
    <text evidence="4">The sequence shown here is derived from an EMBL/GenBank/DDBJ whole genome shotgun (WGS) entry which is preliminary data.</text>
</comment>
<feature type="domain" description="CCHC-type" evidence="3">
    <location>
        <begin position="330"/>
        <end position="344"/>
    </location>
</feature>
<reference evidence="4" key="1">
    <citation type="journal article" date="2023" name="Insect Mol. Biol.">
        <title>Genome sequencing provides insights into the evolution of gene families encoding plant cell wall-degrading enzymes in longhorned beetles.</title>
        <authorList>
            <person name="Shin N.R."/>
            <person name="Okamura Y."/>
            <person name="Kirsch R."/>
            <person name="Pauchet Y."/>
        </authorList>
    </citation>
    <scope>NUCLEOTIDE SEQUENCE</scope>
    <source>
        <strain evidence="4">AMC_N1</strain>
    </source>
</reference>
<proteinExistence type="predicted"/>
<feature type="domain" description="CCHC-type" evidence="3">
    <location>
        <begin position="377"/>
        <end position="392"/>
    </location>
</feature>
<dbReference type="AlphaFoldDB" id="A0AAV8Y6G4"/>
<keyword evidence="1" id="KW-0479">Metal-binding</keyword>
<evidence type="ECO:0000256" key="2">
    <source>
        <dbReference type="SAM" id="MobiDB-lite"/>
    </source>
</evidence>
<dbReference type="InterPro" id="IPR036875">
    <property type="entry name" value="Znf_CCHC_sf"/>
</dbReference>
<dbReference type="GO" id="GO:0003676">
    <property type="term" value="F:nucleic acid binding"/>
    <property type="evidence" value="ECO:0007669"/>
    <property type="project" value="InterPro"/>
</dbReference>
<name>A0AAV8Y6G4_9CUCU</name>
<gene>
    <name evidence="4" type="ORF">NQ318_011805</name>
</gene>
<keyword evidence="5" id="KW-1185">Reference proteome</keyword>
<feature type="region of interest" description="Disordered" evidence="2">
    <location>
        <begin position="291"/>
        <end position="312"/>
    </location>
</feature>
<keyword evidence="1" id="KW-0862">Zinc</keyword>
<keyword evidence="1" id="KW-0863">Zinc-finger</keyword>
<dbReference type="Gene3D" id="4.10.60.10">
    <property type="entry name" value="Zinc finger, CCHC-type"/>
    <property type="match status" value="1"/>
</dbReference>